<protein>
    <recommendedName>
        <fullName evidence="3">F-box domain-containing protein</fullName>
    </recommendedName>
</protein>
<organism evidence="1 2">
    <name type="scientific">Cavenderia fasciculata</name>
    <name type="common">Slime mold</name>
    <name type="synonym">Dictyostelium fasciculatum</name>
    <dbReference type="NCBI Taxonomy" id="261658"/>
    <lineage>
        <taxon>Eukaryota</taxon>
        <taxon>Amoebozoa</taxon>
        <taxon>Evosea</taxon>
        <taxon>Eumycetozoa</taxon>
        <taxon>Dictyostelia</taxon>
        <taxon>Acytosteliales</taxon>
        <taxon>Cavenderiaceae</taxon>
        <taxon>Cavenderia</taxon>
    </lineage>
</organism>
<gene>
    <name evidence="1" type="ORF">DFA_05486</name>
</gene>
<accession>F4PLD2</accession>
<evidence type="ECO:0000313" key="1">
    <source>
        <dbReference type="EMBL" id="EGG23354.1"/>
    </source>
</evidence>
<reference evidence="2" key="1">
    <citation type="journal article" date="2011" name="Genome Res.">
        <title>Phylogeny-wide analysis of social amoeba genomes highlights ancient origins for complex intercellular communication.</title>
        <authorList>
            <person name="Heidel A.J."/>
            <person name="Lawal H.M."/>
            <person name="Felder M."/>
            <person name="Schilde C."/>
            <person name="Helps N.R."/>
            <person name="Tunggal B."/>
            <person name="Rivero F."/>
            <person name="John U."/>
            <person name="Schleicher M."/>
            <person name="Eichinger L."/>
            <person name="Platzer M."/>
            <person name="Noegel A.A."/>
            <person name="Schaap P."/>
            <person name="Gloeckner G."/>
        </authorList>
    </citation>
    <scope>NUCLEOTIDE SEQUENCE [LARGE SCALE GENOMIC DNA]</scope>
    <source>
        <strain evidence="2">SH3</strain>
    </source>
</reference>
<dbReference type="GeneID" id="14875461"/>
<keyword evidence="2" id="KW-1185">Reference proteome</keyword>
<dbReference type="AlphaFoldDB" id="F4PLD2"/>
<sequence length="451" mass="52382">MFINVEQETTEVACQLPLLIHKHIIDIYLENDCGLSDKVKRMQIYTVSKYWCRYIATFATTLYVHYTDISVLQDYMNHFSTGSSRNTMIDPNRITRIKFIGKLNRHERYRPSNPLFGDKDSQQIINFLNYFPNTKSLYIFNGSNISTTFTQHMLQILSSSTTTAATTTTTTTTTTDQHGNNRLLLKLEMIEYIDEHFRGDQFGFLEDLPENNEKLTFLKSVQNIPSITSLSYLNYKHPVKSNLDFVQYMINNQSSKLESFKMFGRFSYYGKFDTSTLLVKSLADSMVNLRHLDLGLVHILEPKIFVVDFLGSLPITLESLLFGPLKVADEEENEEVQILLAQYLSKTKLKRFSTRFDLSELVFQQLSLNHNLEDLEFVYPQCLLRLDPDPQHRYPDFSKTNLKRLSIRYPIGSVSLNIVAIFLYFKNVTSIKYLAIPQDTQFSQTCNTRFP</sequence>
<name>F4PLD2_CACFS</name>
<dbReference type="Proteomes" id="UP000007797">
    <property type="component" value="Unassembled WGS sequence"/>
</dbReference>
<dbReference type="KEGG" id="dfa:DFA_05486"/>
<evidence type="ECO:0008006" key="3">
    <source>
        <dbReference type="Google" id="ProtNLM"/>
    </source>
</evidence>
<proteinExistence type="predicted"/>
<evidence type="ECO:0000313" key="2">
    <source>
        <dbReference type="Proteomes" id="UP000007797"/>
    </source>
</evidence>
<dbReference type="RefSeq" id="XP_004361205.1">
    <property type="nucleotide sequence ID" value="XM_004361148.1"/>
</dbReference>
<dbReference type="EMBL" id="GL883008">
    <property type="protein sequence ID" value="EGG23354.1"/>
    <property type="molecule type" value="Genomic_DNA"/>
</dbReference>